<gene>
    <name evidence="1" type="ORF">NCTC7812_02547</name>
</gene>
<dbReference type="AlphaFoldDB" id="A0A449I6C7"/>
<reference evidence="1 2" key="1">
    <citation type="submission" date="2019-02" db="EMBL/GenBank/DDBJ databases">
        <authorList>
            <consortium name="Pathogen Informatics"/>
        </authorList>
    </citation>
    <scope>NUCLEOTIDE SEQUENCE [LARGE SCALE GENOMIC DNA]</scope>
    <source>
        <strain evidence="1 2">3012STDY7078512</strain>
    </source>
</reference>
<evidence type="ECO:0000313" key="2">
    <source>
        <dbReference type="Proteomes" id="UP000396835"/>
    </source>
</evidence>
<name>A0A449I6C7_9BACE</name>
<protein>
    <submittedName>
        <fullName evidence="1">Uncharacterized protein</fullName>
    </submittedName>
</protein>
<evidence type="ECO:0000313" key="1">
    <source>
        <dbReference type="EMBL" id="VFB14972.1"/>
    </source>
</evidence>
<dbReference type="Proteomes" id="UP000396835">
    <property type="component" value="Unassembled WGS sequence"/>
</dbReference>
<proteinExistence type="predicted"/>
<accession>A0A449I6C7</accession>
<dbReference type="EMBL" id="CAACYH010000004">
    <property type="protein sequence ID" value="VFB14972.1"/>
    <property type="molecule type" value="Genomic_DNA"/>
</dbReference>
<sequence>MKIKNKKKPKVNNTNKYTKACYKSDYYYLKIWKLEKRAYLCNVFFIVLDLRLTKDWLSVIDSLFLCPPPSLLLNIFSTFATSKREPFIQNEYVLCIFK</sequence>
<organism evidence="1 2">
    <name type="scientific">Prevotella heparinolytica</name>
    <dbReference type="NCBI Taxonomy" id="28113"/>
    <lineage>
        <taxon>Bacteria</taxon>
        <taxon>Pseudomonadati</taxon>
        <taxon>Bacteroidota</taxon>
        <taxon>Bacteroidia</taxon>
        <taxon>Bacteroidales</taxon>
        <taxon>Bacteroidaceae</taxon>
        <taxon>Bacteroides</taxon>
    </lineage>
</organism>